<dbReference type="NCBIfam" id="TIGR00057">
    <property type="entry name" value="L-threonylcarbamoyladenylate synthase"/>
    <property type="match status" value="1"/>
</dbReference>
<dbReference type="PANTHER" id="PTHR17490:SF16">
    <property type="entry name" value="THREONYLCARBAMOYL-AMP SYNTHASE"/>
    <property type="match status" value="1"/>
</dbReference>
<dbReference type="Gene3D" id="3.90.870.10">
    <property type="entry name" value="DHBP synthase"/>
    <property type="match status" value="1"/>
</dbReference>
<keyword evidence="9 13" id="KW-0547">Nucleotide-binding</keyword>
<evidence type="ECO:0000256" key="12">
    <source>
        <dbReference type="ARBA" id="ARBA00048366"/>
    </source>
</evidence>
<evidence type="ECO:0000256" key="13">
    <source>
        <dbReference type="PIRNR" id="PIRNR004930"/>
    </source>
</evidence>
<evidence type="ECO:0000256" key="6">
    <source>
        <dbReference type="ARBA" id="ARBA00022679"/>
    </source>
</evidence>
<feature type="domain" description="YrdC-like" evidence="14">
    <location>
        <begin position="1"/>
        <end position="183"/>
    </location>
</feature>
<name>A0ABT3PN22_9BACT</name>
<dbReference type="InterPro" id="IPR038385">
    <property type="entry name" value="Sua5/YwlC_C"/>
</dbReference>
<dbReference type="Gene3D" id="3.40.50.11030">
    <property type="entry name" value="Threonylcarbamoyl-AMP synthase, C-terminal domain"/>
    <property type="match status" value="1"/>
</dbReference>
<evidence type="ECO:0000256" key="8">
    <source>
        <dbReference type="ARBA" id="ARBA00022695"/>
    </source>
</evidence>
<evidence type="ECO:0000313" key="16">
    <source>
        <dbReference type="Proteomes" id="UP001207918"/>
    </source>
</evidence>
<evidence type="ECO:0000256" key="7">
    <source>
        <dbReference type="ARBA" id="ARBA00022694"/>
    </source>
</evidence>
<dbReference type="Pfam" id="PF01300">
    <property type="entry name" value="Sua5_yciO_yrdC"/>
    <property type="match status" value="1"/>
</dbReference>
<comment type="caution">
    <text evidence="15">The sequence shown here is derived from an EMBL/GenBank/DDBJ whole genome shotgun (WGS) entry which is preliminary data.</text>
</comment>
<evidence type="ECO:0000259" key="14">
    <source>
        <dbReference type="PROSITE" id="PS51163"/>
    </source>
</evidence>
<protein>
    <recommendedName>
        <fullName evidence="4 13">Threonylcarbamoyl-AMP synthase</fullName>
        <shortName evidence="13">TC-AMP synthase</shortName>
        <ecNumber evidence="3 13">2.7.7.87</ecNumber>
    </recommendedName>
    <alternativeName>
        <fullName evidence="11 13">L-threonylcarbamoyladenylate synthase</fullName>
    </alternativeName>
</protein>
<dbReference type="PIRSF" id="PIRSF004930">
    <property type="entry name" value="Tln_factor_SUA5"/>
    <property type="match status" value="1"/>
</dbReference>
<evidence type="ECO:0000256" key="1">
    <source>
        <dbReference type="ARBA" id="ARBA00004496"/>
    </source>
</evidence>
<dbReference type="EMBL" id="JAGGJA010000006">
    <property type="protein sequence ID" value="MCW9707343.1"/>
    <property type="molecule type" value="Genomic_DNA"/>
</dbReference>
<keyword evidence="7 13" id="KW-0819">tRNA processing</keyword>
<evidence type="ECO:0000256" key="9">
    <source>
        <dbReference type="ARBA" id="ARBA00022741"/>
    </source>
</evidence>
<comment type="similarity">
    <text evidence="2 13">Belongs to the SUA5 family.</text>
</comment>
<dbReference type="Pfam" id="PF03481">
    <property type="entry name" value="Sua5_C"/>
    <property type="match status" value="1"/>
</dbReference>
<evidence type="ECO:0000256" key="2">
    <source>
        <dbReference type="ARBA" id="ARBA00007663"/>
    </source>
</evidence>
<proteinExistence type="inferred from homology"/>
<dbReference type="InterPro" id="IPR006070">
    <property type="entry name" value="Sua5-like_dom"/>
</dbReference>
<dbReference type="EC" id="2.7.7.87" evidence="3 13"/>
<dbReference type="InterPro" id="IPR005145">
    <property type="entry name" value="Sua5_C"/>
</dbReference>
<evidence type="ECO:0000256" key="11">
    <source>
        <dbReference type="ARBA" id="ARBA00029774"/>
    </source>
</evidence>
<keyword evidence="5 13" id="KW-0963">Cytoplasm</keyword>
<comment type="catalytic activity">
    <reaction evidence="12 13">
        <text>L-threonine + hydrogencarbonate + ATP = L-threonylcarbamoyladenylate + diphosphate + H2O</text>
        <dbReference type="Rhea" id="RHEA:36407"/>
        <dbReference type="ChEBI" id="CHEBI:15377"/>
        <dbReference type="ChEBI" id="CHEBI:17544"/>
        <dbReference type="ChEBI" id="CHEBI:30616"/>
        <dbReference type="ChEBI" id="CHEBI:33019"/>
        <dbReference type="ChEBI" id="CHEBI:57926"/>
        <dbReference type="ChEBI" id="CHEBI:73682"/>
        <dbReference type="EC" id="2.7.7.87"/>
    </reaction>
</comment>
<gene>
    <name evidence="15" type="ORF">J6I44_10775</name>
</gene>
<dbReference type="RefSeq" id="WP_265766113.1">
    <property type="nucleotide sequence ID" value="NZ_JAGGJA010000006.1"/>
</dbReference>
<dbReference type="InterPro" id="IPR050156">
    <property type="entry name" value="TC-AMP_synthase_SUA5"/>
</dbReference>
<dbReference type="PANTHER" id="PTHR17490">
    <property type="entry name" value="SUA5"/>
    <property type="match status" value="1"/>
</dbReference>
<dbReference type="SUPFAM" id="SSF55821">
    <property type="entry name" value="YrdC/RibB"/>
    <property type="match status" value="1"/>
</dbReference>
<dbReference type="InterPro" id="IPR017945">
    <property type="entry name" value="DHBP_synth_RibB-like_a/b_dom"/>
</dbReference>
<evidence type="ECO:0000256" key="4">
    <source>
        <dbReference type="ARBA" id="ARBA00015492"/>
    </source>
</evidence>
<dbReference type="PROSITE" id="PS51163">
    <property type="entry name" value="YRDC"/>
    <property type="match status" value="1"/>
</dbReference>
<evidence type="ECO:0000256" key="3">
    <source>
        <dbReference type="ARBA" id="ARBA00012584"/>
    </source>
</evidence>
<keyword evidence="16" id="KW-1185">Reference proteome</keyword>
<sequence length="311" mass="34595">MLDRYIQLLKNGQIVAFPTETVYGLGADAWNPTAIQKVFDQKGRPSDNPLIVHVSSVAMVEDFAQHIPDDARTLMQAFWPGPLTLIFKKKTEVLDLVTAGLDTVAVRWPSHPLSQDLIANVGPLVAPSANSSGRPSPTHPDHIREDFGDDFPIIDAGRTAIGLESTVLDVSQKPYQIYRPGAISAKDIEQRIDKEVLLKSDQSESTAAKSPGTKYSHYAPDATVQWLNANEDPDQSKTLYLLHTNVEYQPSKNIIHFKGDFKKMGRELYDRFRQADHQGYDNIVVEPFSNSILKATPFTEALKNRISKAVS</sequence>
<evidence type="ECO:0000256" key="10">
    <source>
        <dbReference type="ARBA" id="ARBA00022840"/>
    </source>
</evidence>
<dbReference type="Proteomes" id="UP001207918">
    <property type="component" value="Unassembled WGS sequence"/>
</dbReference>
<reference evidence="15 16" key="1">
    <citation type="submission" date="2021-03" db="EMBL/GenBank/DDBJ databases">
        <title>Aliifodinibius sp. nov., a new bacterium isolated from saline soil.</title>
        <authorList>
            <person name="Galisteo C."/>
            <person name="De La Haba R."/>
            <person name="Sanchez-Porro C."/>
            <person name="Ventosa A."/>
        </authorList>
    </citation>
    <scope>NUCLEOTIDE SEQUENCE [LARGE SCALE GENOMIC DNA]</scope>
    <source>
        <strain evidence="15 16">1BSP15-2V2</strain>
    </source>
</reference>
<evidence type="ECO:0000313" key="15">
    <source>
        <dbReference type="EMBL" id="MCW9707343.1"/>
    </source>
</evidence>
<keyword evidence="10 13" id="KW-0067">ATP-binding</keyword>
<accession>A0ABT3PN22</accession>
<comment type="subcellular location">
    <subcellularLocation>
        <location evidence="1 13">Cytoplasm</location>
    </subcellularLocation>
</comment>
<dbReference type="InterPro" id="IPR010923">
    <property type="entry name" value="T(6)A37_SUA5"/>
</dbReference>
<keyword evidence="8 13" id="KW-0548">Nucleotidyltransferase</keyword>
<keyword evidence="6 13" id="KW-0808">Transferase</keyword>
<comment type="function">
    <text evidence="13">Required for the formation of a threonylcarbamoyl group on adenosine at position 37 (t(6)A37) in tRNAs that read codons beginning with adenine.</text>
</comment>
<organism evidence="15 16">
    <name type="scientific">Fodinibius salsisoli</name>
    <dbReference type="NCBI Taxonomy" id="2820877"/>
    <lineage>
        <taxon>Bacteria</taxon>
        <taxon>Pseudomonadati</taxon>
        <taxon>Balneolota</taxon>
        <taxon>Balneolia</taxon>
        <taxon>Balneolales</taxon>
        <taxon>Balneolaceae</taxon>
        <taxon>Fodinibius</taxon>
    </lineage>
</organism>
<evidence type="ECO:0000256" key="5">
    <source>
        <dbReference type="ARBA" id="ARBA00022490"/>
    </source>
</evidence>